<evidence type="ECO:0000313" key="7">
    <source>
        <dbReference type="EMBL" id="MBS3058660.1"/>
    </source>
</evidence>
<evidence type="ECO:0000256" key="2">
    <source>
        <dbReference type="ARBA" id="ARBA00002315"/>
    </source>
</evidence>
<sequence length="378" mass="40930">MMPEKILLVVFDGLGDRPLRELEAQTPLEAAEKPNINRLARKGITGLMNTIGVGVMPGSDVAHFALLGFEPEKVYFGRGPLEALGIDYDLKKKDIALRLNFATVEKGVFVKPNSEHRAVLVLEGKNLSPKVSATDSKIVGVKVPAVKALDSSKQAAFTAKVLNKFFQQAAEILSTHPLNQRRQKQGFLAANHIIARGAGRLHDLESFEQKFGLKACCIAGGALYKGVAKSLGMKIIEVKGANGKQDTDLNAKIDHALQALQDFDFVFLHIKAADTFGEDGNYLGKKEFIEKADKALRSLPELQNTIIAITADHSTPCVLKSHSADPVPLLIFGPNIRIDPVTNFSERACAHGAIGRIKGVELVPELINLAGRSKIYGA</sequence>
<dbReference type="SUPFAM" id="SSF53649">
    <property type="entry name" value="Alkaline phosphatase-like"/>
    <property type="match status" value="1"/>
</dbReference>
<dbReference type="CDD" id="cd16011">
    <property type="entry name" value="iPGM_like"/>
    <property type="match status" value="1"/>
</dbReference>
<dbReference type="GO" id="GO:0046872">
    <property type="term" value="F:metal ion binding"/>
    <property type="evidence" value="ECO:0007669"/>
    <property type="project" value="InterPro"/>
</dbReference>
<comment type="similarity">
    <text evidence="4">Belongs to the BPG-independent phosphoglycerate mutase family. A-PGAM subfamily.</text>
</comment>
<comment type="caution">
    <text evidence="7">The sequence shown here is derived from an EMBL/GenBank/DDBJ whole genome shotgun (WGS) entry which is preliminary data.</text>
</comment>
<comment type="pathway">
    <text evidence="3">Carbohydrate degradation.</text>
</comment>
<feature type="domain" description="Metalloenzyme" evidence="6">
    <location>
        <begin position="5"/>
        <end position="362"/>
    </location>
</feature>
<dbReference type="Proteomes" id="UP000680185">
    <property type="component" value="Unassembled WGS sequence"/>
</dbReference>
<dbReference type="Gene3D" id="3.40.720.10">
    <property type="entry name" value="Alkaline Phosphatase, subunit A"/>
    <property type="match status" value="2"/>
</dbReference>
<dbReference type="PANTHER" id="PTHR31209">
    <property type="entry name" value="COFACTOR-INDEPENDENT PHOSPHOGLYCERATE MUTASE"/>
    <property type="match status" value="1"/>
</dbReference>
<dbReference type="AlphaFoldDB" id="A0A8T4L182"/>
<gene>
    <name evidence="7" type="ORF">J4478_04655</name>
</gene>
<reference evidence="7" key="1">
    <citation type="submission" date="2021-03" db="EMBL/GenBank/DDBJ databases">
        <authorList>
            <person name="Jaffe A."/>
        </authorList>
    </citation>
    <scope>NUCLEOTIDE SEQUENCE</scope>
    <source>
        <strain evidence="7">RIFCSPLOWO2_01_FULL_43_13</strain>
    </source>
</reference>
<dbReference type="PIRSF" id="PIRSF006392">
    <property type="entry name" value="IPGAM_arch"/>
    <property type="match status" value="1"/>
</dbReference>
<comment type="catalytic activity">
    <reaction evidence="1">
        <text>(2R)-2-phosphoglycerate = (2R)-3-phosphoglycerate</text>
        <dbReference type="Rhea" id="RHEA:15901"/>
        <dbReference type="ChEBI" id="CHEBI:58272"/>
        <dbReference type="ChEBI" id="CHEBI:58289"/>
        <dbReference type="EC" id="5.4.2.12"/>
    </reaction>
</comment>
<evidence type="ECO:0000259" key="6">
    <source>
        <dbReference type="Pfam" id="PF01676"/>
    </source>
</evidence>
<accession>A0A8T4L182</accession>
<dbReference type="Pfam" id="PF10143">
    <property type="entry name" value="PhosphMutase"/>
    <property type="match status" value="2"/>
</dbReference>
<evidence type="ECO:0000256" key="4">
    <source>
        <dbReference type="ARBA" id="ARBA00005524"/>
    </source>
</evidence>
<evidence type="ECO:0000256" key="5">
    <source>
        <dbReference type="ARBA" id="ARBA00023152"/>
    </source>
</evidence>
<comment type="function">
    <text evidence="2">Catalyzes the interconversion of 2-phosphoglycerate and 3-phosphoglycerate.</text>
</comment>
<evidence type="ECO:0000256" key="1">
    <source>
        <dbReference type="ARBA" id="ARBA00000370"/>
    </source>
</evidence>
<protein>
    <submittedName>
        <fullName evidence="7">Phosphoglycerate mutase</fullName>
    </submittedName>
</protein>
<dbReference type="InterPro" id="IPR004456">
    <property type="entry name" value="Pglycerate_mutase_ApgM"/>
</dbReference>
<dbReference type="InterPro" id="IPR006124">
    <property type="entry name" value="Metalloenzyme"/>
</dbReference>
<evidence type="ECO:0000313" key="8">
    <source>
        <dbReference type="Proteomes" id="UP000680185"/>
    </source>
</evidence>
<evidence type="ECO:0000256" key="3">
    <source>
        <dbReference type="ARBA" id="ARBA00004921"/>
    </source>
</evidence>
<dbReference type="PANTHER" id="PTHR31209:SF0">
    <property type="entry name" value="METALLOENZYME DOMAIN-CONTAINING PROTEIN"/>
    <property type="match status" value="1"/>
</dbReference>
<dbReference type="Pfam" id="PF01676">
    <property type="entry name" value="Metalloenzyme"/>
    <property type="match status" value="1"/>
</dbReference>
<name>A0A8T4L182_9ARCH</name>
<dbReference type="EMBL" id="JAGVWB010000032">
    <property type="protein sequence ID" value="MBS3058660.1"/>
    <property type="molecule type" value="Genomic_DNA"/>
</dbReference>
<dbReference type="GO" id="GO:0004619">
    <property type="term" value="F:phosphoglycerate mutase activity"/>
    <property type="evidence" value="ECO:0007669"/>
    <property type="project" value="UniProtKB-EC"/>
</dbReference>
<keyword evidence="5" id="KW-0324">Glycolysis</keyword>
<dbReference type="InterPro" id="IPR017850">
    <property type="entry name" value="Alkaline_phosphatase_core_sf"/>
</dbReference>
<reference evidence="7" key="2">
    <citation type="submission" date="2021-05" db="EMBL/GenBank/DDBJ databases">
        <title>Protein family content uncovers lineage relationships and bacterial pathway maintenance mechanisms in DPANN archaea.</title>
        <authorList>
            <person name="Castelle C.J."/>
            <person name="Meheust R."/>
            <person name="Jaffe A.L."/>
            <person name="Seitz K."/>
            <person name="Gong X."/>
            <person name="Baker B.J."/>
            <person name="Banfield J.F."/>
        </authorList>
    </citation>
    <scope>NUCLEOTIDE SEQUENCE</scope>
    <source>
        <strain evidence="7">RIFCSPLOWO2_01_FULL_43_13</strain>
    </source>
</reference>
<proteinExistence type="inferred from homology"/>
<dbReference type="GO" id="GO:0006096">
    <property type="term" value="P:glycolytic process"/>
    <property type="evidence" value="ECO:0007669"/>
    <property type="project" value="UniProtKB-KW"/>
</dbReference>
<organism evidence="7 8">
    <name type="scientific">Candidatus Iainarchaeum sp</name>
    <dbReference type="NCBI Taxonomy" id="3101447"/>
    <lineage>
        <taxon>Archaea</taxon>
        <taxon>Candidatus Iainarchaeota</taxon>
        <taxon>Candidatus Iainarchaeia</taxon>
        <taxon>Candidatus Iainarchaeales</taxon>
        <taxon>Candidatus Iainarchaeaceae</taxon>
        <taxon>Candidatus Iainarchaeum</taxon>
    </lineage>
</organism>